<name>A0A840UFK0_9GAMM</name>
<reference evidence="5 6" key="1">
    <citation type="submission" date="2020-08" db="EMBL/GenBank/DDBJ databases">
        <title>Genomic Encyclopedia of Type Strains, Phase IV (KMG-IV): sequencing the most valuable type-strain genomes for metagenomic binning, comparative biology and taxonomic classification.</title>
        <authorList>
            <person name="Goeker M."/>
        </authorList>
    </citation>
    <scope>NUCLEOTIDE SEQUENCE [LARGE SCALE GENOMIC DNA]</scope>
    <source>
        <strain evidence="5 6">DSM 22359</strain>
    </source>
</reference>
<dbReference type="RefSeq" id="WP_183699241.1">
    <property type="nucleotide sequence ID" value="NZ_JACHFE010000001.1"/>
</dbReference>
<comment type="similarity">
    <text evidence="3">Belongs to the succinylarginine dihydrolase family.</text>
</comment>
<dbReference type="PANTHER" id="PTHR30420:SF2">
    <property type="entry name" value="N-SUCCINYLARGININE DIHYDROLASE"/>
    <property type="match status" value="1"/>
</dbReference>
<feature type="binding site" evidence="3">
    <location>
        <position position="364"/>
    </location>
    <ligand>
        <name>substrate</name>
    </ligand>
</feature>
<keyword evidence="6" id="KW-1185">Reference proteome</keyword>
<feature type="binding site" evidence="3">
    <location>
        <position position="112"/>
    </location>
    <ligand>
        <name>substrate</name>
    </ligand>
</feature>
<evidence type="ECO:0000313" key="5">
    <source>
        <dbReference type="EMBL" id="MBB5319936.1"/>
    </source>
</evidence>
<dbReference type="Proteomes" id="UP000591735">
    <property type="component" value="Unassembled WGS sequence"/>
</dbReference>
<dbReference type="GO" id="GO:0019545">
    <property type="term" value="P:L-arginine catabolic process to succinate"/>
    <property type="evidence" value="ECO:0007669"/>
    <property type="project" value="UniProtKB-UniRule"/>
</dbReference>
<accession>A0A840UFK0</accession>
<evidence type="ECO:0000256" key="3">
    <source>
        <dbReference type="HAMAP-Rule" id="MF_01172"/>
    </source>
</evidence>
<dbReference type="EC" id="3.5.3.23" evidence="3 4"/>
<organism evidence="5 6">
    <name type="scientific">Marinobacter oulmenensis</name>
    <dbReference type="NCBI Taxonomy" id="643747"/>
    <lineage>
        <taxon>Bacteria</taxon>
        <taxon>Pseudomonadati</taxon>
        <taxon>Pseudomonadota</taxon>
        <taxon>Gammaproteobacteria</taxon>
        <taxon>Pseudomonadales</taxon>
        <taxon>Marinobacteraceae</taxon>
        <taxon>Marinobacter</taxon>
    </lineage>
</organism>
<dbReference type="PANTHER" id="PTHR30420">
    <property type="entry name" value="N-SUCCINYLARGININE DIHYDROLASE"/>
    <property type="match status" value="1"/>
</dbReference>
<protein>
    <recommendedName>
        <fullName evidence="3 4">N-succinylarginine dihydrolase</fullName>
        <ecNumber evidence="3 4">3.5.3.23</ecNumber>
    </recommendedName>
</protein>
<feature type="binding site" evidence="3">
    <location>
        <position position="216"/>
    </location>
    <ligand>
        <name>substrate</name>
    </ligand>
</feature>
<dbReference type="NCBIfam" id="TIGR03241">
    <property type="entry name" value="arg_catab_astB"/>
    <property type="match status" value="1"/>
</dbReference>
<sequence length="446" mass="48724">MVKHAVEVNFDGLVGPTHNYAGLSWGNVASRSNVNAVSNPREAALQGLAKMKRLADRGYVQGVLPPHERPHIPTLRGLGFEGDDRQVLEQARRKAPGILASVSSASAMWTANAATVSPSADTADHRVHFTPANLNAKFHRSIEHAVTGRTLRSIFADESYFAHHPALPAVSQFGDEGAANHTRLCGRYGEPGVELFVYGREGFNESAPAPRRYPARQTLEASQAIARLHGLTDRHVVFAQQNPEAIDAGVFHNDVIAVGNGNTLFYHEMAFLEEQRVLDELSDRLTGASLETVRVSGAEVPIEDAVASYLFNSQLLNTPDGMLLAVPGECRETPSVSRYLDELLASNGPITSVEVFDVKQSMRNGGGPACLRLRVALNDDELHALNRGVILTDDLYQRLTAWVEAHYRDQLSHEDLGDPMLLEEVRKALDELTGILGLGSIYDFQL</sequence>
<dbReference type="GO" id="GO:0009015">
    <property type="term" value="F:N-succinylarginine dihydrolase activity"/>
    <property type="evidence" value="ECO:0007669"/>
    <property type="project" value="UniProtKB-UniRule"/>
</dbReference>
<proteinExistence type="inferred from homology"/>
<feature type="binding site" evidence="3">
    <location>
        <position position="254"/>
    </location>
    <ligand>
        <name>substrate</name>
    </ligand>
</feature>
<comment type="catalytic activity">
    <reaction evidence="3">
        <text>N(2)-succinyl-L-arginine + 2 H2O + 2 H(+) = N(2)-succinyl-L-ornithine + 2 NH4(+) + CO2</text>
        <dbReference type="Rhea" id="RHEA:19533"/>
        <dbReference type="ChEBI" id="CHEBI:15377"/>
        <dbReference type="ChEBI" id="CHEBI:15378"/>
        <dbReference type="ChEBI" id="CHEBI:16526"/>
        <dbReference type="ChEBI" id="CHEBI:28938"/>
        <dbReference type="ChEBI" id="CHEBI:58241"/>
        <dbReference type="ChEBI" id="CHEBI:58514"/>
        <dbReference type="EC" id="3.5.3.23"/>
    </reaction>
</comment>
<gene>
    <name evidence="3" type="primary">astB</name>
    <name evidence="5" type="ORF">HNR38_000404</name>
</gene>
<feature type="active site" evidence="3">
    <location>
        <position position="176"/>
    </location>
</feature>
<keyword evidence="2 3" id="KW-0378">Hydrolase</keyword>
<dbReference type="SUPFAM" id="SSF55909">
    <property type="entry name" value="Pentein"/>
    <property type="match status" value="1"/>
</dbReference>
<dbReference type="HAMAP" id="MF_01172">
    <property type="entry name" value="AstB"/>
    <property type="match status" value="1"/>
</dbReference>
<dbReference type="Pfam" id="PF04996">
    <property type="entry name" value="AstB"/>
    <property type="match status" value="1"/>
</dbReference>
<dbReference type="EMBL" id="JACHFE010000001">
    <property type="protein sequence ID" value="MBB5319936.1"/>
    <property type="molecule type" value="Genomic_DNA"/>
</dbReference>
<feature type="binding site" evidence="3">
    <location>
        <begin position="139"/>
        <end position="140"/>
    </location>
    <ligand>
        <name>substrate</name>
    </ligand>
</feature>
<comment type="pathway">
    <text evidence="3">Amino-acid degradation; L-arginine degradation via AST pathway; L-glutamate and succinate from L-arginine: step 2/5.</text>
</comment>
<dbReference type="InterPro" id="IPR007079">
    <property type="entry name" value="SuccinylArg_d-Hdrlase_AstB"/>
</dbReference>
<dbReference type="UniPathway" id="UPA00185">
    <property type="reaction ID" value="UER00280"/>
</dbReference>
<feature type="active site" description="Nucleophile" evidence="3">
    <location>
        <position position="370"/>
    </location>
</feature>
<comment type="function">
    <text evidence="3">Catalyzes the hydrolysis of N(2)-succinylarginine into N(2)-succinylornithine, ammonia and CO(2).</text>
</comment>
<dbReference type="InterPro" id="IPR037031">
    <property type="entry name" value="AstB_sf"/>
</dbReference>
<dbReference type="Gene3D" id="3.75.10.20">
    <property type="entry name" value="Succinylarginine dihydrolase"/>
    <property type="match status" value="1"/>
</dbReference>
<evidence type="ECO:0000313" key="6">
    <source>
        <dbReference type="Proteomes" id="UP000591735"/>
    </source>
</evidence>
<dbReference type="NCBIfam" id="NF009789">
    <property type="entry name" value="PRK13281.1"/>
    <property type="match status" value="1"/>
</dbReference>
<comment type="subunit">
    <text evidence="3">Homodimer.</text>
</comment>
<evidence type="ECO:0000256" key="2">
    <source>
        <dbReference type="ARBA" id="ARBA00022801"/>
    </source>
</evidence>
<keyword evidence="1 3" id="KW-0056">Arginine metabolism</keyword>
<evidence type="ECO:0000256" key="1">
    <source>
        <dbReference type="ARBA" id="ARBA00022503"/>
    </source>
</evidence>
<feature type="active site" evidence="3">
    <location>
        <position position="252"/>
    </location>
</feature>
<feature type="binding site" evidence="3">
    <location>
        <begin position="21"/>
        <end position="30"/>
    </location>
    <ligand>
        <name>substrate</name>
    </ligand>
</feature>
<evidence type="ECO:0000256" key="4">
    <source>
        <dbReference type="NCBIfam" id="TIGR03241"/>
    </source>
</evidence>
<dbReference type="GO" id="GO:0019544">
    <property type="term" value="P:L-arginine catabolic process to L-glutamate"/>
    <property type="evidence" value="ECO:0007669"/>
    <property type="project" value="UniProtKB-UniRule"/>
</dbReference>
<dbReference type="AlphaFoldDB" id="A0A840UFK0"/>
<comment type="caution">
    <text evidence="5">The sequence shown here is derived from an EMBL/GenBank/DDBJ whole genome shotgun (WGS) entry which is preliminary data.</text>
</comment>